<dbReference type="RefSeq" id="WP_187533414.1">
    <property type="nucleotide sequence ID" value="NZ_CBCSHU010000007.1"/>
</dbReference>
<dbReference type="GO" id="GO:0016757">
    <property type="term" value="F:glycosyltransferase activity"/>
    <property type="evidence" value="ECO:0007669"/>
    <property type="project" value="InterPro"/>
</dbReference>
<evidence type="ECO:0000313" key="4">
    <source>
        <dbReference type="Proteomes" id="UP000515928"/>
    </source>
</evidence>
<dbReference type="InterPro" id="IPR028098">
    <property type="entry name" value="Glyco_trans_4-like_N"/>
</dbReference>
<evidence type="ECO:0000313" key="3">
    <source>
        <dbReference type="EMBL" id="QNN60284.1"/>
    </source>
</evidence>
<dbReference type="KEGG" id="eio:H9L01_07885"/>
<feature type="domain" description="Glycosyltransferase subfamily 4-like N-terminal" evidence="2">
    <location>
        <begin position="7"/>
        <end position="150"/>
    </location>
</feature>
<gene>
    <name evidence="3" type="ORF">H9L01_07885</name>
</gene>
<dbReference type="SUPFAM" id="SSF53756">
    <property type="entry name" value="UDP-Glycosyltransferase/glycogen phosphorylase"/>
    <property type="match status" value="1"/>
</dbReference>
<dbReference type="CDD" id="cd03808">
    <property type="entry name" value="GT4_CapM-like"/>
    <property type="match status" value="1"/>
</dbReference>
<accession>A0A7G9RXF9</accession>
<dbReference type="Proteomes" id="UP000515928">
    <property type="component" value="Chromosome"/>
</dbReference>
<dbReference type="InterPro" id="IPR001296">
    <property type="entry name" value="Glyco_trans_1"/>
</dbReference>
<keyword evidence="4" id="KW-1185">Reference proteome</keyword>
<dbReference type="EMBL" id="CP060715">
    <property type="protein sequence ID" value="QNN60284.1"/>
    <property type="molecule type" value="Genomic_DNA"/>
</dbReference>
<name>A0A7G9RXF9_9FIRM</name>
<evidence type="ECO:0000259" key="1">
    <source>
        <dbReference type="Pfam" id="PF00534"/>
    </source>
</evidence>
<feature type="domain" description="Glycosyl transferase family 1" evidence="1">
    <location>
        <begin position="190"/>
        <end position="351"/>
    </location>
</feature>
<dbReference type="Gene3D" id="3.40.50.2000">
    <property type="entry name" value="Glycogen Phosphorylase B"/>
    <property type="match status" value="2"/>
</dbReference>
<dbReference type="PANTHER" id="PTHR12526">
    <property type="entry name" value="GLYCOSYLTRANSFERASE"/>
    <property type="match status" value="1"/>
</dbReference>
<reference evidence="3 4" key="1">
    <citation type="submission" date="2020-08" db="EMBL/GenBank/DDBJ databases">
        <title>Genome sequence of Erysipelothrix inopinata DSM 15511T.</title>
        <authorList>
            <person name="Hyun D.-W."/>
            <person name="Bae J.-W."/>
        </authorList>
    </citation>
    <scope>NUCLEOTIDE SEQUENCE [LARGE SCALE GENOMIC DNA]</scope>
    <source>
        <strain evidence="3 4">DSM 15511</strain>
    </source>
</reference>
<dbReference type="PANTHER" id="PTHR12526:SF630">
    <property type="entry name" value="GLYCOSYLTRANSFERASE"/>
    <property type="match status" value="1"/>
</dbReference>
<protein>
    <submittedName>
        <fullName evidence="3">Glycosyltransferase family 4 protein</fullName>
    </submittedName>
</protein>
<organism evidence="3 4">
    <name type="scientific">Erysipelothrix inopinata</name>
    <dbReference type="NCBI Taxonomy" id="225084"/>
    <lineage>
        <taxon>Bacteria</taxon>
        <taxon>Bacillati</taxon>
        <taxon>Bacillota</taxon>
        <taxon>Erysipelotrichia</taxon>
        <taxon>Erysipelotrichales</taxon>
        <taxon>Erysipelotrichaceae</taxon>
        <taxon>Erysipelothrix</taxon>
    </lineage>
</organism>
<sequence>MMIKNKRILLIANTSRFFVHFMLPLIDTLRSEGNIVDVIGSGDSADLEAKCDHFYNVNMTRFPLSGTNISAYREVKKIIKSNNYDLIHAHTPVGGLLPRYYKYFNRKKVPPIIYTAHGFHFFKGSSLASWTILYPIEKVMARVTDALILINHEDYQLSLEKKLKAKNIYYIPGVGVEISQFSNLSDELNREEICSKFNLDPNKRYISFIGELNKNKNQSLLIHMMSYLKDQVPNVQLLLVGDGIETESYKKLVSDLNLNEYVKFLGYVKEKEEIVFINEIALSSSFREGLPINLVENMAAGKPIVATDCRGNRELVINDKNGFLIDFDPKVFSDRVSQLLLDSDLYAKFSSESLLLAEKYDVDIINKQYIDVYESVLYDK</sequence>
<evidence type="ECO:0000259" key="2">
    <source>
        <dbReference type="Pfam" id="PF13477"/>
    </source>
</evidence>
<dbReference type="AlphaFoldDB" id="A0A7G9RXF9"/>
<dbReference type="Pfam" id="PF00534">
    <property type="entry name" value="Glycos_transf_1"/>
    <property type="match status" value="1"/>
</dbReference>
<keyword evidence="3" id="KW-0808">Transferase</keyword>
<dbReference type="Pfam" id="PF13477">
    <property type="entry name" value="Glyco_trans_4_2"/>
    <property type="match status" value="1"/>
</dbReference>
<proteinExistence type="predicted"/>